<protein>
    <recommendedName>
        <fullName evidence="1">F-box protein AT5G49610-like beta-propeller domain-containing protein</fullName>
    </recommendedName>
</protein>
<dbReference type="SUPFAM" id="SSF81383">
    <property type="entry name" value="F-box domain"/>
    <property type="match status" value="1"/>
</dbReference>
<dbReference type="Proteomes" id="UP000324897">
    <property type="component" value="Chromosome 7"/>
</dbReference>
<comment type="caution">
    <text evidence="2">The sequence shown here is derived from an EMBL/GenBank/DDBJ whole genome shotgun (WGS) entry which is preliminary data.</text>
</comment>
<sequence>MGAPAPELLDENLEEVLFRLQPDEPADLVRAALVWKRWRHVITDPGFRRKFRQFHRTPPLLGFLGNFFNDSYETVVRFVPTTSFCLPRADADHCRMKAVDSRHGRVLLSTIGDKDIVLVVWDPVTDEHRTLPLLQLNPPSRSWNAAVLCAAHGACDHLDCHRGPFLVSFVASSDGETFIRTYSSENGVWSELATVQQRHHVQFKPSPLVGNSLYFSSQKSATVLEYNLVSREITEIQLPPECSFPTQVLLMATEDGRLGFTGLNKFTLCLWSREVGQDGGARWTQSRHIDLNSLLPVDCFFTFLEAVGFADGLNTIFISAFPTIFAVDLKSCQVKKMSERRVFHYIVPFISFYTPALGPGEVSSGEVLEAGGSSA</sequence>
<dbReference type="OrthoDB" id="625451at2759"/>
<accession>A0A5J9U6I1</accession>
<gene>
    <name evidence="2" type="ORF">EJB05_35455</name>
</gene>
<dbReference type="PANTHER" id="PTHR32133">
    <property type="entry name" value="OS07G0120400 PROTEIN"/>
    <property type="match status" value="1"/>
</dbReference>
<keyword evidence="3" id="KW-1185">Reference proteome</keyword>
<name>A0A5J9U6I1_9POAL</name>
<feature type="domain" description="F-box protein AT5G49610-like beta-propeller" evidence="1">
    <location>
        <begin position="99"/>
        <end position="356"/>
    </location>
</feature>
<evidence type="ECO:0000313" key="3">
    <source>
        <dbReference type="Proteomes" id="UP000324897"/>
    </source>
</evidence>
<organism evidence="2 3">
    <name type="scientific">Eragrostis curvula</name>
    <name type="common">weeping love grass</name>
    <dbReference type="NCBI Taxonomy" id="38414"/>
    <lineage>
        <taxon>Eukaryota</taxon>
        <taxon>Viridiplantae</taxon>
        <taxon>Streptophyta</taxon>
        <taxon>Embryophyta</taxon>
        <taxon>Tracheophyta</taxon>
        <taxon>Spermatophyta</taxon>
        <taxon>Magnoliopsida</taxon>
        <taxon>Liliopsida</taxon>
        <taxon>Poales</taxon>
        <taxon>Poaceae</taxon>
        <taxon>PACMAD clade</taxon>
        <taxon>Chloridoideae</taxon>
        <taxon>Eragrostideae</taxon>
        <taxon>Eragrostidinae</taxon>
        <taxon>Eragrostis</taxon>
    </lineage>
</organism>
<dbReference type="PANTHER" id="PTHR32133:SF386">
    <property type="entry name" value="F-BOX DOMAIN-CONTAINING PROTEIN"/>
    <property type="match status" value="1"/>
</dbReference>
<dbReference type="InterPro" id="IPR036047">
    <property type="entry name" value="F-box-like_dom_sf"/>
</dbReference>
<dbReference type="AlphaFoldDB" id="A0A5J9U6I1"/>
<dbReference type="InterPro" id="IPR011043">
    <property type="entry name" value="Gal_Oxase/kelch_b-propeller"/>
</dbReference>
<evidence type="ECO:0000313" key="2">
    <source>
        <dbReference type="EMBL" id="TVU19312.1"/>
    </source>
</evidence>
<dbReference type="Pfam" id="PF23635">
    <property type="entry name" value="Beta-prop_AT5G49610-like"/>
    <property type="match status" value="1"/>
</dbReference>
<dbReference type="InterPro" id="IPR056594">
    <property type="entry name" value="AT5G49610-like_b-prop"/>
</dbReference>
<evidence type="ECO:0000259" key="1">
    <source>
        <dbReference type="Pfam" id="PF23635"/>
    </source>
</evidence>
<dbReference type="SUPFAM" id="SSF50965">
    <property type="entry name" value="Galactose oxidase, central domain"/>
    <property type="match status" value="1"/>
</dbReference>
<proteinExistence type="predicted"/>
<dbReference type="Gramene" id="TVU19312">
    <property type="protein sequence ID" value="TVU19312"/>
    <property type="gene ID" value="EJB05_35455"/>
</dbReference>
<dbReference type="EMBL" id="RWGY01000029">
    <property type="protein sequence ID" value="TVU19312.1"/>
    <property type="molecule type" value="Genomic_DNA"/>
</dbReference>
<reference evidence="2 3" key="1">
    <citation type="journal article" date="2019" name="Sci. Rep.">
        <title>A high-quality genome of Eragrostis curvula grass provides insights into Poaceae evolution and supports new strategies to enhance forage quality.</title>
        <authorList>
            <person name="Carballo J."/>
            <person name="Santos B.A.C.M."/>
            <person name="Zappacosta D."/>
            <person name="Garbus I."/>
            <person name="Selva J.P."/>
            <person name="Gallo C.A."/>
            <person name="Diaz A."/>
            <person name="Albertini E."/>
            <person name="Caccamo M."/>
            <person name="Echenique V."/>
        </authorList>
    </citation>
    <scope>NUCLEOTIDE SEQUENCE [LARGE SCALE GENOMIC DNA]</scope>
    <source>
        <strain evidence="3">cv. Victoria</strain>
        <tissue evidence="2">Leaf</tissue>
    </source>
</reference>